<name>A0A9X1SHS5_9BACT</name>
<reference evidence="1" key="1">
    <citation type="submission" date="2021-11" db="EMBL/GenBank/DDBJ databases">
        <title>Genome sequence.</title>
        <authorList>
            <person name="Sun Q."/>
        </authorList>
    </citation>
    <scope>NUCLEOTIDE SEQUENCE</scope>
    <source>
        <strain evidence="1">JC732</strain>
    </source>
</reference>
<dbReference type="RefSeq" id="WP_230215849.1">
    <property type="nucleotide sequence ID" value="NZ_JAJKFT010000002.1"/>
</dbReference>
<dbReference type="EMBL" id="JAJKFT010000002">
    <property type="protein sequence ID" value="MCC9627464.1"/>
    <property type="molecule type" value="Genomic_DNA"/>
</dbReference>
<sequence length="369" mass="41702">MASFQCQNSFAEIDGVNENAANPLQLQEEVSEAEVEEFLLMAIQGPLFEKLNEAKETHDFARQLNCLKLMYVATRDLADRRKVFGLEEIEYCARDLQKAVEFADKWKELAIEEETKHALAQSLTEQGEYDQAIALLRRCIAVSEVLYGDGSFRAVTSRIDLAHAILGKGCDLEEGIKAVSYASDVMAKAGMTEFRTYSETQVELTRLYAQSEQYENAIQAGERSVALVVKMQLGEAPIFFETTRLVAHAANQSKRHELALIYAMKGIAAPAPEETGDYYRLFIEAADAKRAMNAPNDAIRFYELLISKVEDDRDCLRSQRIEFFTEYAGFLKSLGDQDRLRIVERKIAKLAPSSDEERKPVREASRYSN</sequence>
<comment type="caution">
    <text evidence="1">The sequence shown here is derived from an EMBL/GenBank/DDBJ whole genome shotgun (WGS) entry which is preliminary data.</text>
</comment>
<protein>
    <submittedName>
        <fullName evidence="1">Tetratricopeptide repeat protein</fullName>
    </submittedName>
</protein>
<dbReference type="Gene3D" id="1.25.40.10">
    <property type="entry name" value="Tetratricopeptide repeat domain"/>
    <property type="match status" value="1"/>
</dbReference>
<organism evidence="1 2">
    <name type="scientific">Blastopirellula sediminis</name>
    <dbReference type="NCBI Taxonomy" id="2894196"/>
    <lineage>
        <taxon>Bacteria</taxon>
        <taxon>Pseudomonadati</taxon>
        <taxon>Planctomycetota</taxon>
        <taxon>Planctomycetia</taxon>
        <taxon>Pirellulales</taxon>
        <taxon>Pirellulaceae</taxon>
        <taxon>Blastopirellula</taxon>
    </lineage>
</organism>
<keyword evidence="2" id="KW-1185">Reference proteome</keyword>
<evidence type="ECO:0000313" key="2">
    <source>
        <dbReference type="Proteomes" id="UP001139103"/>
    </source>
</evidence>
<proteinExistence type="predicted"/>
<dbReference type="InterPro" id="IPR011990">
    <property type="entry name" value="TPR-like_helical_dom_sf"/>
</dbReference>
<accession>A0A9X1SHS5</accession>
<dbReference type="Proteomes" id="UP001139103">
    <property type="component" value="Unassembled WGS sequence"/>
</dbReference>
<gene>
    <name evidence="1" type="ORF">LOC68_03570</name>
</gene>
<dbReference type="SUPFAM" id="SSF48452">
    <property type="entry name" value="TPR-like"/>
    <property type="match status" value="2"/>
</dbReference>
<dbReference type="AlphaFoldDB" id="A0A9X1SHS5"/>
<dbReference type="Pfam" id="PF13374">
    <property type="entry name" value="TPR_10"/>
    <property type="match status" value="1"/>
</dbReference>
<evidence type="ECO:0000313" key="1">
    <source>
        <dbReference type="EMBL" id="MCC9627464.1"/>
    </source>
</evidence>